<keyword evidence="4" id="KW-1185">Reference proteome</keyword>
<organism evidence="3 4">
    <name type="scientific">Arthrobacter crystallopoietes BAB-32</name>
    <dbReference type="NCBI Taxonomy" id="1246476"/>
    <lineage>
        <taxon>Bacteria</taxon>
        <taxon>Bacillati</taxon>
        <taxon>Actinomycetota</taxon>
        <taxon>Actinomycetes</taxon>
        <taxon>Micrococcales</taxon>
        <taxon>Micrococcaceae</taxon>
        <taxon>Crystallibacter</taxon>
    </lineage>
</organism>
<dbReference type="OrthoDB" id="4966959at2"/>
<dbReference type="AlphaFoldDB" id="N1UYW0"/>
<feature type="compositionally biased region" description="Basic and acidic residues" evidence="1">
    <location>
        <begin position="109"/>
        <end position="118"/>
    </location>
</feature>
<reference evidence="3 4" key="1">
    <citation type="journal article" date="2013" name="Genome Announc.">
        <title>Draft Genome Sequence of Arthrobacter crystallopoietes Strain BAB-32, Revealing Genes for Bioremediation.</title>
        <authorList>
            <person name="Joshi M.N."/>
            <person name="Pandit A.S."/>
            <person name="Sharma A."/>
            <person name="Pandya R.V."/>
            <person name="Desai S.M."/>
            <person name="Saxena A.K."/>
            <person name="Bagatharia S.B."/>
        </authorList>
    </citation>
    <scope>NUCLEOTIDE SEQUENCE [LARGE SCALE GENOMIC DNA]</scope>
    <source>
        <strain evidence="3 4">BAB-32</strain>
    </source>
</reference>
<evidence type="ECO:0000256" key="2">
    <source>
        <dbReference type="SAM" id="Phobius"/>
    </source>
</evidence>
<feature type="transmembrane region" description="Helical" evidence="2">
    <location>
        <begin position="30"/>
        <end position="49"/>
    </location>
</feature>
<accession>N1UYW0</accession>
<evidence type="ECO:0000256" key="1">
    <source>
        <dbReference type="SAM" id="MobiDB-lite"/>
    </source>
</evidence>
<keyword evidence="2" id="KW-1133">Transmembrane helix</keyword>
<proteinExistence type="predicted"/>
<dbReference type="Proteomes" id="UP000010729">
    <property type="component" value="Unassembled WGS sequence"/>
</dbReference>
<feature type="compositionally biased region" description="Basic and acidic residues" evidence="1">
    <location>
        <begin position="68"/>
        <end position="89"/>
    </location>
</feature>
<gene>
    <name evidence="3" type="ORF">D477_017474</name>
</gene>
<dbReference type="EMBL" id="ANPE02000214">
    <property type="protein sequence ID" value="EMY32969.1"/>
    <property type="molecule type" value="Genomic_DNA"/>
</dbReference>
<dbReference type="RefSeq" id="WP_005272415.1">
    <property type="nucleotide sequence ID" value="NZ_ANPE02000214.1"/>
</dbReference>
<feature type="region of interest" description="Disordered" evidence="1">
    <location>
        <begin position="62"/>
        <end position="118"/>
    </location>
</feature>
<name>N1UYW0_9MICC</name>
<sequence length="118" mass="13172">MHLLHVLAAAGSTGEPTLRPGLDPDQVTPGPWGFFITFGLAVLVILLIWDMQRRIRRVRYREQAAQAAEERTEPAETEQERQRRLDAELNGRITGRKPGEAGEDSTNQRPDRDGTPGS</sequence>
<keyword evidence="2" id="KW-0472">Membrane</keyword>
<protein>
    <submittedName>
        <fullName evidence="3">Uncharacterized protein</fullName>
    </submittedName>
</protein>
<evidence type="ECO:0000313" key="3">
    <source>
        <dbReference type="EMBL" id="EMY32969.1"/>
    </source>
</evidence>
<keyword evidence="2" id="KW-0812">Transmembrane</keyword>
<comment type="caution">
    <text evidence="3">The sequence shown here is derived from an EMBL/GenBank/DDBJ whole genome shotgun (WGS) entry which is preliminary data.</text>
</comment>
<evidence type="ECO:0000313" key="4">
    <source>
        <dbReference type="Proteomes" id="UP000010729"/>
    </source>
</evidence>